<sequence length="384" mass="44106">GKFRTIEGVHRWSAYKAIGTERIDVIIIDLKGDSVLLYSASKAIGPKQLLEAEAKETARTAYRNNPKISIAAISKSIGRSTRTVVRYISDLKAVFEQEVDIKIYHMVQLGIPQQRVSYILDIPQRTLSNRIEKLSEMTKPIKADLAKGFSVSQIAEKYNCRESMILSIKSENKDDIEIFKSLKWGLRTWDYWHWSNCDDRFGDDWPGRIPAQLIGHILFFFSKQGDLVIDPMGGGGVTSDTCLVFNRKCWSFDLTDNRDKRPEIEKYYWDINNLKWPVAGKTKPDIIIFDPPYFDKKSDDYDSKSISSLSADDYMRFLKKFCLILNQNSKKGTRFAFINADWRNFQSTSALNESTENAILIDDYLGIIKEAGWQRTHIIQAPLP</sequence>
<dbReference type="Proteomes" id="UP000189670">
    <property type="component" value="Unassembled WGS sequence"/>
</dbReference>
<organism evidence="5 6">
    <name type="scientific">Candidatus Magnetoglobus multicellularis str. Araruama</name>
    <dbReference type="NCBI Taxonomy" id="890399"/>
    <lineage>
        <taxon>Bacteria</taxon>
        <taxon>Pseudomonadati</taxon>
        <taxon>Thermodesulfobacteriota</taxon>
        <taxon>Desulfobacteria</taxon>
        <taxon>Desulfobacterales</taxon>
        <taxon>Desulfobacteraceae</taxon>
        <taxon>Candidatus Magnetoglobus</taxon>
    </lineage>
</organism>
<evidence type="ECO:0000256" key="3">
    <source>
        <dbReference type="ARBA" id="ARBA00022679"/>
    </source>
</evidence>
<protein>
    <recommendedName>
        <fullName evidence="4">DNA methylase N-4/N-6 domain-containing protein</fullName>
    </recommendedName>
</protein>
<dbReference type="InterPro" id="IPR036086">
    <property type="entry name" value="ParB/Sulfiredoxin_sf"/>
</dbReference>
<evidence type="ECO:0000256" key="2">
    <source>
        <dbReference type="ARBA" id="ARBA00022603"/>
    </source>
</evidence>
<dbReference type="GO" id="GO:0032259">
    <property type="term" value="P:methylation"/>
    <property type="evidence" value="ECO:0007669"/>
    <property type="project" value="UniProtKB-KW"/>
</dbReference>
<proteinExistence type="inferred from homology"/>
<keyword evidence="3" id="KW-0808">Transferase</keyword>
<evidence type="ECO:0000313" key="6">
    <source>
        <dbReference type="Proteomes" id="UP000189670"/>
    </source>
</evidence>
<dbReference type="SUPFAM" id="SSF110849">
    <property type="entry name" value="ParB/Sulfiredoxin"/>
    <property type="match status" value="1"/>
</dbReference>
<dbReference type="SUPFAM" id="SSF53335">
    <property type="entry name" value="S-adenosyl-L-methionine-dependent methyltransferases"/>
    <property type="match status" value="2"/>
</dbReference>
<dbReference type="InterPro" id="IPR002941">
    <property type="entry name" value="DNA_methylase_N4/N6"/>
</dbReference>
<comment type="caution">
    <text evidence="5">The sequence shown here is derived from an EMBL/GenBank/DDBJ whole genome shotgun (WGS) entry which is preliminary data.</text>
</comment>
<dbReference type="GO" id="GO:0008170">
    <property type="term" value="F:N-methyltransferase activity"/>
    <property type="evidence" value="ECO:0007669"/>
    <property type="project" value="InterPro"/>
</dbReference>
<gene>
    <name evidence="5" type="ORF">OMM_13795</name>
</gene>
<keyword evidence="2" id="KW-0489">Methyltransferase</keyword>
<dbReference type="InterPro" id="IPR029063">
    <property type="entry name" value="SAM-dependent_MTases_sf"/>
</dbReference>
<dbReference type="AlphaFoldDB" id="A0A1V1NT02"/>
<dbReference type="PROSITE" id="PS00092">
    <property type="entry name" value="N6_MTASE"/>
    <property type="match status" value="1"/>
</dbReference>
<dbReference type="Gene3D" id="3.40.50.150">
    <property type="entry name" value="Vaccinia Virus protein VP39"/>
    <property type="match status" value="2"/>
</dbReference>
<feature type="non-terminal residue" evidence="5">
    <location>
        <position position="1"/>
    </location>
</feature>
<comment type="similarity">
    <text evidence="1">Belongs to the N(4)/N(6)-methyltransferase family.</text>
</comment>
<evidence type="ECO:0000259" key="4">
    <source>
        <dbReference type="Pfam" id="PF01555"/>
    </source>
</evidence>
<feature type="domain" description="DNA methylase N-4/N-6" evidence="4">
    <location>
        <begin position="159"/>
        <end position="255"/>
    </location>
</feature>
<dbReference type="GO" id="GO:0003677">
    <property type="term" value="F:DNA binding"/>
    <property type="evidence" value="ECO:0007669"/>
    <property type="project" value="InterPro"/>
</dbReference>
<evidence type="ECO:0000256" key="1">
    <source>
        <dbReference type="ARBA" id="ARBA00006594"/>
    </source>
</evidence>
<name>A0A1V1NT02_9BACT</name>
<evidence type="ECO:0000313" key="5">
    <source>
        <dbReference type="EMBL" id="ETR65732.1"/>
    </source>
</evidence>
<feature type="non-terminal residue" evidence="5">
    <location>
        <position position="384"/>
    </location>
</feature>
<reference evidence="6" key="1">
    <citation type="submission" date="2012-11" db="EMBL/GenBank/DDBJ databases">
        <authorList>
            <person name="Lucero-Rivera Y.E."/>
            <person name="Tovar-Ramirez D."/>
        </authorList>
    </citation>
    <scope>NUCLEOTIDE SEQUENCE [LARGE SCALE GENOMIC DNA]</scope>
    <source>
        <strain evidence="6">Araruama</strain>
    </source>
</reference>
<dbReference type="EMBL" id="ATBP01002550">
    <property type="protein sequence ID" value="ETR65732.1"/>
    <property type="molecule type" value="Genomic_DNA"/>
</dbReference>
<dbReference type="InterPro" id="IPR002052">
    <property type="entry name" value="DNA_methylase_N6_adenine_CS"/>
</dbReference>
<dbReference type="Pfam" id="PF01555">
    <property type="entry name" value="N6_N4_Mtase"/>
    <property type="match status" value="1"/>
</dbReference>
<accession>A0A1V1NT02</accession>